<dbReference type="EMBL" id="CADEPI010000481">
    <property type="protein sequence ID" value="CAB3386426.1"/>
    <property type="molecule type" value="Genomic_DNA"/>
</dbReference>
<dbReference type="Pfam" id="PF11380">
    <property type="entry name" value="Stealth_CR2"/>
    <property type="match status" value="1"/>
</dbReference>
<dbReference type="GO" id="GO:0016256">
    <property type="term" value="P:N-glycan processing to lysosome"/>
    <property type="evidence" value="ECO:0007669"/>
    <property type="project" value="TreeGrafter"/>
</dbReference>
<keyword evidence="2" id="KW-0808">Transferase</keyword>
<dbReference type="Pfam" id="PF18440">
    <property type="entry name" value="GlcNAc-1_reg"/>
    <property type="match status" value="1"/>
</dbReference>
<dbReference type="InterPro" id="IPR047141">
    <property type="entry name" value="Stealth"/>
</dbReference>
<keyword evidence="6 10" id="KW-0472">Membrane</keyword>
<name>A0A8S1DZ03_9INSE</name>
<dbReference type="Pfam" id="PF00066">
    <property type="entry name" value="Notch"/>
    <property type="match status" value="2"/>
</dbReference>
<evidence type="ECO:0000313" key="13">
    <source>
        <dbReference type="Proteomes" id="UP000494165"/>
    </source>
</evidence>
<dbReference type="SMART" id="SM00004">
    <property type="entry name" value="NL"/>
    <property type="match status" value="2"/>
</dbReference>
<evidence type="ECO:0000256" key="7">
    <source>
        <dbReference type="ARBA" id="ARBA00023157"/>
    </source>
</evidence>
<reference evidence="12 13" key="1">
    <citation type="submission" date="2020-04" db="EMBL/GenBank/DDBJ databases">
        <authorList>
            <person name="Alioto T."/>
            <person name="Alioto T."/>
            <person name="Gomez Garrido J."/>
        </authorList>
    </citation>
    <scope>NUCLEOTIDE SEQUENCE [LARGE SCALE GENOMIC DNA]</scope>
</reference>
<evidence type="ECO:0000313" key="12">
    <source>
        <dbReference type="EMBL" id="CAB3386426.1"/>
    </source>
</evidence>
<dbReference type="Pfam" id="PF17101">
    <property type="entry name" value="Stealth_CR1"/>
    <property type="match status" value="1"/>
</dbReference>
<comment type="similarity">
    <text evidence="1">Belongs to the stealth family.</text>
</comment>
<protein>
    <recommendedName>
        <fullName evidence="11">LNR domain-containing protein</fullName>
    </recommendedName>
</protein>
<dbReference type="GO" id="GO:0046835">
    <property type="term" value="P:carbohydrate phosphorylation"/>
    <property type="evidence" value="ECO:0007669"/>
    <property type="project" value="TreeGrafter"/>
</dbReference>
<dbReference type="GO" id="GO:0003976">
    <property type="term" value="F:UDP-N-acetylglucosamine-lysosomal-enzyme N-acetylglucosaminephosphotransferase activity"/>
    <property type="evidence" value="ECO:0007669"/>
    <property type="project" value="TreeGrafter"/>
</dbReference>
<keyword evidence="4" id="KW-0677">Repeat</keyword>
<evidence type="ECO:0000256" key="2">
    <source>
        <dbReference type="ARBA" id="ARBA00022679"/>
    </source>
</evidence>
<dbReference type="InterPro" id="IPR041536">
    <property type="entry name" value="GNPTAB_reg"/>
</dbReference>
<feature type="domain" description="LNR" evidence="11">
    <location>
        <begin position="463"/>
        <end position="501"/>
    </location>
</feature>
<dbReference type="InterPro" id="IPR031357">
    <property type="entry name" value="Stealth_CR3"/>
</dbReference>
<keyword evidence="5 10" id="KW-1133">Transmembrane helix</keyword>
<evidence type="ECO:0000256" key="4">
    <source>
        <dbReference type="ARBA" id="ARBA00022737"/>
    </source>
</evidence>
<dbReference type="PROSITE" id="PS00018">
    <property type="entry name" value="EF_HAND_1"/>
    <property type="match status" value="1"/>
</dbReference>
<comment type="caution">
    <text evidence="12">The sequence shown here is derived from an EMBL/GenBank/DDBJ whole genome shotgun (WGS) entry which is preliminary data.</text>
</comment>
<feature type="domain" description="LNR" evidence="11">
    <location>
        <begin position="402"/>
        <end position="440"/>
    </location>
</feature>
<dbReference type="InterPro" id="IPR031356">
    <property type="entry name" value="Stealth_CR4"/>
</dbReference>
<dbReference type="Proteomes" id="UP000494165">
    <property type="component" value="Unassembled WGS sequence"/>
</dbReference>
<dbReference type="Gene3D" id="3.30.300.320">
    <property type="match status" value="1"/>
</dbReference>
<accession>A0A8S1DZ03</accession>
<evidence type="ECO:0000256" key="1">
    <source>
        <dbReference type="ARBA" id="ARBA00007583"/>
    </source>
</evidence>
<dbReference type="Pfam" id="PF17103">
    <property type="entry name" value="Stealth_CR4"/>
    <property type="match status" value="1"/>
</dbReference>
<evidence type="ECO:0000256" key="5">
    <source>
        <dbReference type="ARBA" id="ARBA00022989"/>
    </source>
</evidence>
<evidence type="ECO:0000256" key="6">
    <source>
        <dbReference type="ARBA" id="ARBA00023136"/>
    </source>
</evidence>
<proteinExistence type="inferred from homology"/>
<organism evidence="12 13">
    <name type="scientific">Cloeon dipterum</name>
    <dbReference type="NCBI Taxonomy" id="197152"/>
    <lineage>
        <taxon>Eukaryota</taxon>
        <taxon>Metazoa</taxon>
        <taxon>Ecdysozoa</taxon>
        <taxon>Arthropoda</taxon>
        <taxon>Hexapoda</taxon>
        <taxon>Insecta</taxon>
        <taxon>Pterygota</taxon>
        <taxon>Palaeoptera</taxon>
        <taxon>Ephemeroptera</taxon>
        <taxon>Pisciforma</taxon>
        <taxon>Baetidae</taxon>
        <taxon>Cloeon</taxon>
    </lineage>
</organism>
<dbReference type="OrthoDB" id="263283at2759"/>
<comment type="subcellular location">
    <subcellularLocation>
        <location evidence="9">Endomembrane system</location>
        <topology evidence="9">Single-pass type I membrane protein</topology>
    </subcellularLocation>
</comment>
<dbReference type="PANTHER" id="PTHR24045">
    <property type="match status" value="1"/>
</dbReference>
<feature type="transmembrane region" description="Helical" evidence="10">
    <location>
        <begin position="20"/>
        <end position="39"/>
    </location>
</feature>
<dbReference type="InterPro" id="IPR021520">
    <property type="entry name" value="Stealth_CR2"/>
</dbReference>
<dbReference type="InterPro" id="IPR000800">
    <property type="entry name" value="Notch_dom"/>
</dbReference>
<dbReference type="GO" id="GO:0005794">
    <property type="term" value="C:Golgi apparatus"/>
    <property type="evidence" value="ECO:0007669"/>
    <property type="project" value="TreeGrafter"/>
</dbReference>
<keyword evidence="3 10" id="KW-0812">Transmembrane</keyword>
<keyword evidence="13" id="KW-1185">Reference proteome</keyword>
<evidence type="ECO:0000256" key="3">
    <source>
        <dbReference type="ARBA" id="ARBA00022692"/>
    </source>
</evidence>
<dbReference type="PANTHER" id="PTHR24045:SF0">
    <property type="entry name" value="N-ACETYLGLUCOSAMINE-1-PHOSPHOTRANSFERASE SUBUNITS ALPHA_BETA"/>
    <property type="match status" value="1"/>
</dbReference>
<keyword evidence="8" id="KW-0325">Glycoprotein</keyword>
<dbReference type="InterPro" id="IPR031358">
    <property type="entry name" value="Stealth_CR1"/>
</dbReference>
<dbReference type="AlphaFoldDB" id="A0A8S1DZ03"/>
<feature type="transmembrane region" description="Helical" evidence="10">
    <location>
        <begin position="943"/>
        <end position="967"/>
    </location>
</feature>
<dbReference type="InterPro" id="IPR018247">
    <property type="entry name" value="EF_Hand_1_Ca_BS"/>
</dbReference>
<gene>
    <name evidence="12" type="ORF">CLODIP_2_CD13530</name>
</gene>
<evidence type="ECO:0000256" key="8">
    <source>
        <dbReference type="ARBA" id="ARBA00023180"/>
    </source>
</evidence>
<dbReference type="SUPFAM" id="SSF90193">
    <property type="entry name" value="Notch domain"/>
    <property type="match status" value="1"/>
</dbReference>
<dbReference type="InterPro" id="IPR035993">
    <property type="entry name" value="Notch-like_dom_sf"/>
</dbReference>
<dbReference type="Pfam" id="PF17102">
    <property type="entry name" value="Stealth_CR3"/>
    <property type="match status" value="1"/>
</dbReference>
<evidence type="ECO:0000259" key="11">
    <source>
        <dbReference type="SMART" id="SM00004"/>
    </source>
</evidence>
<sequence length="985" mass="111829">MSLWKVIQKQVYDLFSHKQALFFILVLFTFVIVTAFQFGETWLQWSTVRYSSIFNRFHDNIAGKNLQEKLCQSVPIDLVYTWVNGSDPVFQEALLAAKSTFKVEEPGQQRRGPCPFRSCVPSHFIATKGGLPLTKESRIEALATASEFGLVQLSGQSWSLLQHASVEDAKAADGTLKLAGRNYTLHHAYWTTDPDAKNSVSMRQFAILLGVPASTSKETVIKSLPTNLRVVGVWVYLDQGLAVLQLPHAVGQDTIRNSYPNITVGSKDAYLSPAHLILEMTSGQEAEDFSDSRFLDKEELRYSLRSVEKYAPWVRHVYVVTNGQIPYWLNLDHPRLSVVTHQQLFLNQSHLPTFSSPAIESHLHRIPGLSKRFLYLNDDVMLGKEVWPEDFYTSSEGQKIYLSWPVPECQEGCPTSWISDGSCDKACNVSECMWDGGDCRDGAEQTAELLRDDHEELDHWAALLDDPDSCTPNCADGWLADKFCDLNCNYLACGFDAGDCGTANFYRLHEFKLSEFNNHTYKMHGNVLASFWNLSSVLDGDRPVDGEFEDHSAVRAWSINTKYSLVILVVRPKVDTTVVEGFVKGTKNGARVEIKLKVSVNTLSAANKSSSLSVPAAASIPSPRFEPFTGLPEGVPLGPRDLSVGPQRRVLSGRKLLDTFADSLLHVNRLYNREFGFESRKVPAHSAHLIDRDAMAELQGRFPLEWDRTSSHKFRSPTDMQFAFSYYYFLVHEKEPVDVAQIFDRFDTDLSGTWSDREMRTVLAQLHAILKFSFVTRFEEELANCSKTFSSVLVDVPTPPYEHYLDSKVPTVSKQLVSLCEAVRRQLERKFGQRTKYKTKIMGEEEVAFKMLTSNLSQVVDSLDNLRRRPRKFVCINDNLDPNRERENSYVRAVLQDFYESMLPEASSFELPPMYRNRFLTVDELHVWVQYRHFVMCAITVCIITLVVLTCVALNAEVVHAVTIFFLRRGRVLHQKIRNARICQV</sequence>
<keyword evidence="7" id="KW-1015">Disulfide bond</keyword>
<evidence type="ECO:0000256" key="9">
    <source>
        <dbReference type="ARBA" id="ARBA00046288"/>
    </source>
</evidence>
<evidence type="ECO:0000256" key="10">
    <source>
        <dbReference type="SAM" id="Phobius"/>
    </source>
</evidence>